<name>E6U915_ETHHY</name>
<dbReference type="EMBL" id="CP002400">
    <property type="protein sequence ID" value="ADU26079.1"/>
    <property type="molecule type" value="Genomic_DNA"/>
</dbReference>
<evidence type="ECO:0000313" key="2">
    <source>
        <dbReference type="Proteomes" id="UP000001551"/>
    </source>
</evidence>
<gene>
    <name evidence="1" type="ordered locus">Ethha_0494</name>
</gene>
<reference evidence="1 2" key="1">
    <citation type="submission" date="2010-12" db="EMBL/GenBank/DDBJ databases">
        <title>Complete sequence of Ethanoligenens harbinense YUAN-3.</title>
        <authorList>
            <person name="Lucas S."/>
            <person name="Copeland A."/>
            <person name="Lapidus A."/>
            <person name="Cheng J.-F."/>
            <person name="Bruce D."/>
            <person name="Goodwin L."/>
            <person name="Pitluck S."/>
            <person name="Chertkov O."/>
            <person name="Misra M."/>
            <person name="Detter J.C."/>
            <person name="Han C."/>
            <person name="Tapia R."/>
            <person name="Land M."/>
            <person name="Hauser L."/>
            <person name="Jeffries C."/>
            <person name="Kyrpides N."/>
            <person name="Ivanova N."/>
            <person name="Mikhailova N."/>
            <person name="Wang A."/>
            <person name="Mouttaki H."/>
            <person name="He Z."/>
            <person name="Zhou J."/>
            <person name="Hemme C.L."/>
            <person name="Woyke T."/>
        </authorList>
    </citation>
    <scope>NUCLEOTIDE SEQUENCE [LARGE SCALE GENOMIC DNA]</scope>
    <source>
        <strain evidence="2">DSM 18485 / JCM 12961 / CGMCC 1.5033 / YUAN-3</strain>
    </source>
</reference>
<protein>
    <submittedName>
        <fullName evidence="1">Uncharacterized protein</fullName>
    </submittedName>
</protein>
<evidence type="ECO:0000313" key="1">
    <source>
        <dbReference type="EMBL" id="ADU26079.1"/>
    </source>
</evidence>
<dbReference type="Proteomes" id="UP000001551">
    <property type="component" value="Chromosome"/>
</dbReference>
<dbReference type="eggNOG" id="ENOG5033DRC">
    <property type="taxonomic scope" value="Bacteria"/>
</dbReference>
<dbReference type="RefSeq" id="WP_013484456.1">
    <property type="nucleotide sequence ID" value="NC_014828.1"/>
</dbReference>
<dbReference type="Pfam" id="PF20536">
    <property type="entry name" value="DUF6751"/>
    <property type="match status" value="2"/>
</dbReference>
<organism evidence="1 2">
    <name type="scientific">Ethanoligenens harbinense (strain DSM 18485 / JCM 12961 / CGMCC 1.5033 / YUAN-3)</name>
    <dbReference type="NCBI Taxonomy" id="663278"/>
    <lineage>
        <taxon>Bacteria</taxon>
        <taxon>Bacillati</taxon>
        <taxon>Bacillota</taxon>
        <taxon>Clostridia</taxon>
        <taxon>Eubacteriales</taxon>
        <taxon>Oscillospiraceae</taxon>
        <taxon>Ethanoligenens</taxon>
    </lineage>
</organism>
<dbReference type="AlphaFoldDB" id="E6U915"/>
<accession>E6U915</accession>
<keyword evidence="2" id="KW-1185">Reference proteome</keyword>
<dbReference type="InterPro" id="IPR046639">
    <property type="entry name" value="DUF6751"/>
</dbReference>
<proteinExistence type="predicted"/>
<dbReference type="KEGG" id="eha:Ethha_0494"/>
<dbReference type="HOGENOM" id="CLU_155094_0_0_9"/>
<dbReference type="STRING" id="663278.Ethha_0494"/>
<sequence length="140" mass="15469">MTTNADITLFNQWYNRQTRLTEWKRVQIPGVSWRGGVVTTVTDHGLQAANAYIVRIPLDAAPAGRTFACPEDWAPTESDDLGALWTIQPGDILINGLLADDIAKASDLTAKYGSRCCTVIGWKDNRRGSAALQHWRIDGK</sequence>